<reference evidence="6 7" key="1">
    <citation type="submission" date="2023-01" db="EMBL/GenBank/DDBJ databases">
        <title>Analysis of 21 Apiospora genomes using comparative genomics revels a genus with tremendous synthesis potential of carbohydrate active enzymes and secondary metabolites.</title>
        <authorList>
            <person name="Sorensen T."/>
        </authorList>
    </citation>
    <scope>NUCLEOTIDE SEQUENCE [LARGE SCALE GENOMIC DNA]</scope>
    <source>
        <strain evidence="6 7">CBS 83171</strain>
    </source>
</reference>
<dbReference type="Pfam" id="PF04828">
    <property type="entry name" value="GFA"/>
    <property type="match status" value="1"/>
</dbReference>
<dbReference type="InterPro" id="IPR006913">
    <property type="entry name" value="CENP-V/GFA"/>
</dbReference>
<dbReference type="Gene3D" id="3.90.1590.10">
    <property type="entry name" value="glutathione-dependent formaldehyde- activating enzyme (gfa)"/>
    <property type="match status" value="1"/>
</dbReference>
<feature type="domain" description="CENP-V/GFA" evidence="5">
    <location>
        <begin position="8"/>
        <end position="135"/>
    </location>
</feature>
<accession>A0ABR1U425</accession>
<dbReference type="InterPro" id="IPR011057">
    <property type="entry name" value="Mss4-like_sf"/>
</dbReference>
<evidence type="ECO:0000313" key="7">
    <source>
        <dbReference type="Proteomes" id="UP001446871"/>
    </source>
</evidence>
<name>A0ABR1U425_9PEZI</name>
<sequence length="183" mass="19832">MSDPATSRTGSCLCGAVQVRIQGKPLEMHLCHCTICQKLTGSAFGAYVTVQDQQLTVTVKPGHDEESTLKSYKEPPKASGNVNTRTFCGICSSLITCRNTSLPVMVVVPLGILEPYPLSGDGATGAEGRGGEADDAWNAKPTIEYWCERKRSWVGETGAELVLPRQPEREEEVAKLKKIFGME</sequence>
<dbReference type="EMBL" id="JAQQWM010000008">
    <property type="protein sequence ID" value="KAK8053627.1"/>
    <property type="molecule type" value="Genomic_DNA"/>
</dbReference>
<evidence type="ECO:0000313" key="6">
    <source>
        <dbReference type="EMBL" id="KAK8053627.1"/>
    </source>
</evidence>
<organism evidence="6 7">
    <name type="scientific">Apiospora saccharicola</name>
    <dbReference type="NCBI Taxonomy" id="335842"/>
    <lineage>
        <taxon>Eukaryota</taxon>
        <taxon>Fungi</taxon>
        <taxon>Dikarya</taxon>
        <taxon>Ascomycota</taxon>
        <taxon>Pezizomycotina</taxon>
        <taxon>Sordariomycetes</taxon>
        <taxon>Xylariomycetidae</taxon>
        <taxon>Amphisphaeriales</taxon>
        <taxon>Apiosporaceae</taxon>
        <taxon>Apiospora</taxon>
    </lineage>
</organism>
<evidence type="ECO:0000259" key="5">
    <source>
        <dbReference type="PROSITE" id="PS51891"/>
    </source>
</evidence>
<dbReference type="Proteomes" id="UP001446871">
    <property type="component" value="Unassembled WGS sequence"/>
</dbReference>
<keyword evidence="2" id="KW-0479">Metal-binding</keyword>
<evidence type="ECO:0000256" key="4">
    <source>
        <dbReference type="ARBA" id="ARBA00023239"/>
    </source>
</evidence>
<evidence type="ECO:0000256" key="2">
    <source>
        <dbReference type="ARBA" id="ARBA00022723"/>
    </source>
</evidence>
<comment type="similarity">
    <text evidence="1">Belongs to the Gfa family.</text>
</comment>
<keyword evidence="7" id="KW-1185">Reference proteome</keyword>
<evidence type="ECO:0000256" key="1">
    <source>
        <dbReference type="ARBA" id="ARBA00005495"/>
    </source>
</evidence>
<comment type="caution">
    <text evidence="6">The sequence shown here is derived from an EMBL/GenBank/DDBJ whole genome shotgun (WGS) entry which is preliminary data.</text>
</comment>
<proteinExistence type="inferred from homology"/>
<dbReference type="PANTHER" id="PTHR33337:SF40">
    <property type="entry name" value="CENP-V_GFA DOMAIN-CONTAINING PROTEIN-RELATED"/>
    <property type="match status" value="1"/>
</dbReference>
<keyword evidence="4" id="KW-0456">Lyase</keyword>
<gene>
    <name evidence="6" type="ORF">PG996_012928</name>
</gene>
<evidence type="ECO:0000256" key="3">
    <source>
        <dbReference type="ARBA" id="ARBA00022833"/>
    </source>
</evidence>
<dbReference type="PROSITE" id="PS51891">
    <property type="entry name" value="CENP_V_GFA"/>
    <property type="match status" value="1"/>
</dbReference>
<dbReference type="PANTHER" id="PTHR33337">
    <property type="entry name" value="GFA DOMAIN-CONTAINING PROTEIN"/>
    <property type="match status" value="1"/>
</dbReference>
<protein>
    <recommendedName>
        <fullName evidence="5">CENP-V/GFA domain-containing protein</fullName>
    </recommendedName>
</protein>
<dbReference type="SUPFAM" id="SSF51316">
    <property type="entry name" value="Mss4-like"/>
    <property type="match status" value="1"/>
</dbReference>
<keyword evidence="3" id="KW-0862">Zinc</keyword>